<evidence type="ECO:0000256" key="5">
    <source>
        <dbReference type="ARBA" id="ARBA00023136"/>
    </source>
</evidence>
<evidence type="ECO:0000256" key="4">
    <source>
        <dbReference type="ARBA" id="ARBA00023134"/>
    </source>
</evidence>
<dbReference type="PANTHER" id="PTHR10465">
    <property type="entry name" value="TRANSMEMBRANE GTPASE FZO1"/>
    <property type="match status" value="1"/>
</dbReference>
<feature type="domain" description="Dynamin N-terminal" evidence="6">
    <location>
        <begin position="49"/>
        <end position="198"/>
    </location>
</feature>
<evidence type="ECO:0000259" key="6">
    <source>
        <dbReference type="Pfam" id="PF00350"/>
    </source>
</evidence>
<accession>A0A1G8V0C3</accession>
<sequence length="1127" mass="128422">MSQEGENRETLNTLYKLKKEILKSDNDTLVSQIDHAIQKTYNEQLVFSFIGHYSAGKSSLINYLLGEEILPSSPVPTTSNTVSVEIGGDDNIHAFINQYQYAVVDNYSDLKSLNTKDLDIQAITMAVDSDEYQQGTVFQDTPGVDSNNDSHEESANRFLLNSDLIFFTVEYNHVESEHNLTLLKEIAALNIPLVLIINQIDKHDDAEITLDTFLNRVKATLSNWSIQPSHIFTTSIYESPYNQIDDLKAFIKKTEADRSTLEAAYDERITKNIEDKQLVYLRDALDERLEDLQLDYPLNVDKAAERIDYLNSEITKAEVNDLRSDENVLREHVKESVKKLVKDSYLFPHQVKDAITEYLKVMAGEKKAGGLFGKKKKEALMYNEALADVDTAIQPVIETEINANINSFFQSLSLTGQPFKFTWDRAYLGDEKMTSLNQTYITNYFDKLKSALVKAVSEQAVSHLETLKAEDNGEVKAQTTLQSEKALYTEAKSLLGLIDSLDTQNYRHFYIHMDDEIDKLNLLEEITLSFDKDNNNIIQESRHNEFTVNNDSDINLEPFKALSHLLEQSQRYSEYHKLIKDKLSRIENNKANISVFGGFSAGKTTFINALLGNKYLTTSPNPTTATITEINNEPTSTVVYKSEADLIDTLSTLSGETHDTAEGYKKWIRKNIAKADETYKPLLAGILENYDQYKDELGQTVTIDTNILIEKISNDQDSTFIHKANVSLDTEVTESYTLIDSPGINSINARHTSETRDIITESDMIIYVSYYNHVFSRSDETFLHYIQSLKGKDFPIIFIINAVDLMKSEDDKDKVLDYMRNALNTMNIKHVLYPVSSKRALESEDAYFTAAEKDIMAIADKESHNVQYRTLQETQSQLVNTLKSNLRQYEDNGEERRQLIERRQHLLNDLPSMQAASLNDTLKQEIDIILTYLTKRLELQLYDHLKGILTVSQMSNKHYIKENKAMLTQNIEGFMTLETSIAFNAIYRQADQKTLQMITQFNERLDQSGTPGTLSVQSAKAKEPVIEIGGDVLAPFDKILYQHKNKTQLYRDALLDMAIAIVQAIDTDKLKQQMETLAEEYTNLLDAQLEDDLSSITEALQEAPKEISREDYDQDTALLKQVQNIIE</sequence>
<dbReference type="CDD" id="cd09912">
    <property type="entry name" value="DLP_2"/>
    <property type="match status" value="1"/>
</dbReference>
<name>A0A1G8V0C3_9STAP</name>
<evidence type="ECO:0000256" key="3">
    <source>
        <dbReference type="ARBA" id="ARBA00022801"/>
    </source>
</evidence>
<dbReference type="GO" id="GO:0003924">
    <property type="term" value="F:GTPase activity"/>
    <property type="evidence" value="ECO:0007669"/>
    <property type="project" value="InterPro"/>
</dbReference>
<evidence type="ECO:0000313" key="7">
    <source>
        <dbReference type="EMBL" id="SDJ59546.1"/>
    </source>
</evidence>
<feature type="domain" description="Dynamin N-terminal" evidence="6">
    <location>
        <begin position="593"/>
        <end position="802"/>
    </location>
</feature>
<comment type="subcellular location">
    <subcellularLocation>
        <location evidence="1">Membrane</location>
    </subcellularLocation>
</comment>
<dbReference type="EMBL" id="FNFI01000001">
    <property type="protein sequence ID" value="SDJ59546.1"/>
    <property type="molecule type" value="Genomic_DNA"/>
</dbReference>
<dbReference type="GO" id="GO:0005525">
    <property type="term" value="F:GTP binding"/>
    <property type="evidence" value="ECO:0007669"/>
    <property type="project" value="UniProtKB-KW"/>
</dbReference>
<keyword evidence="4" id="KW-0342">GTP-binding</keyword>
<keyword evidence="3" id="KW-0378">Hydrolase</keyword>
<protein>
    <submittedName>
        <fullName evidence="7">Small GTP-binding protein domain-containing protein</fullName>
    </submittedName>
</protein>
<dbReference type="InterPro" id="IPR045063">
    <property type="entry name" value="Dynamin_N"/>
</dbReference>
<dbReference type="Gene3D" id="3.40.50.300">
    <property type="entry name" value="P-loop containing nucleotide triphosphate hydrolases"/>
    <property type="match status" value="2"/>
</dbReference>
<organism evidence="7 8">
    <name type="scientific">Jeotgalicoccus aerolatus</name>
    <dbReference type="NCBI Taxonomy" id="709510"/>
    <lineage>
        <taxon>Bacteria</taxon>
        <taxon>Bacillati</taxon>
        <taxon>Bacillota</taxon>
        <taxon>Bacilli</taxon>
        <taxon>Bacillales</taxon>
        <taxon>Staphylococcaceae</taxon>
        <taxon>Jeotgalicoccus</taxon>
    </lineage>
</organism>
<dbReference type="InterPro" id="IPR027094">
    <property type="entry name" value="Mitofusin_fam"/>
</dbReference>
<evidence type="ECO:0000256" key="2">
    <source>
        <dbReference type="ARBA" id="ARBA00022741"/>
    </source>
</evidence>
<keyword evidence="2" id="KW-0547">Nucleotide-binding</keyword>
<proteinExistence type="predicted"/>
<dbReference type="PANTHER" id="PTHR10465:SF0">
    <property type="entry name" value="SARCALUMENIN"/>
    <property type="match status" value="1"/>
</dbReference>
<dbReference type="Proteomes" id="UP000242700">
    <property type="component" value="Unassembled WGS sequence"/>
</dbReference>
<dbReference type="GO" id="GO:0016020">
    <property type="term" value="C:membrane"/>
    <property type="evidence" value="ECO:0007669"/>
    <property type="project" value="UniProtKB-SubCell"/>
</dbReference>
<dbReference type="AlphaFoldDB" id="A0A1G8V0C3"/>
<dbReference type="InterPro" id="IPR027417">
    <property type="entry name" value="P-loop_NTPase"/>
</dbReference>
<dbReference type="RefSeq" id="WP_092594722.1">
    <property type="nucleotide sequence ID" value="NZ_FNFI01000001.1"/>
</dbReference>
<gene>
    <name evidence="7" type="ORF">SAMN05216187_101173</name>
</gene>
<dbReference type="STRING" id="586411.SAMN05216187_101173"/>
<dbReference type="OrthoDB" id="5477114at2"/>
<dbReference type="Pfam" id="PF00350">
    <property type="entry name" value="Dynamin_N"/>
    <property type="match status" value="2"/>
</dbReference>
<reference evidence="8" key="1">
    <citation type="submission" date="2016-10" db="EMBL/GenBank/DDBJ databases">
        <authorList>
            <person name="Varghese N."/>
            <person name="Submissions S."/>
        </authorList>
    </citation>
    <scope>NUCLEOTIDE SEQUENCE [LARGE SCALE GENOMIC DNA]</scope>
    <source>
        <strain evidence="8">CGMCC 1.8911</strain>
    </source>
</reference>
<keyword evidence="5" id="KW-0472">Membrane</keyword>
<evidence type="ECO:0000313" key="8">
    <source>
        <dbReference type="Proteomes" id="UP000242700"/>
    </source>
</evidence>
<evidence type="ECO:0000256" key="1">
    <source>
        <dbReference type="ARBA" id="ARBA00004370"/>
    </source>
</evidence>
<dbReference type="SUPFAM" id="SSF52540">
    <property type="entry name" value="P-loop containing nucleoside triphosphate hydrolases"/>
    <property type="match status" value="2"/>
</dbReference>